<organism evidence="2 3">
    <name type="scientific">Brevundimonas terrae</name>
    <dbReference type="NCBI Taxonomy" id="363631"/>
    <lineage>
        <taxon>Bacteria</taxon>
        <taxon>Pseudomonadati</taxon>
        <taxon>Pseudomonadota</taxon>
        <taxon>Alphaproteobacteria</taxon>
        <taxon>Caulobacterales</taxon>
        <taxon>Caulobacteraceae</taxon>
        <taxon>Brevundimonas</taxon>
    </lineage>
</organism>
<keyword evidence="3" id="KW-1185">Reference proteome</keyword>
<evidence type="ECO:0000259" key="1">
    <source>
        <dbReference type="SMART" id="SM00905"/>
    </source>
</evidence>
<protein>
    <submittedName>
        <fullName evidence="2">Dihydroneopterin aldolase</fullName>
    </submittedName>
</protein>
<dbReference type="EMBL" id="BAAAEJ010000003">
    <property type="protein sequence ID" value="GAA0384376.1"/>
    <property type="molecule type" value="Genomic_DNA"/>
</dbReference>
<name>A0ABP3HZB5_9CAUL</name>
<dbReference type="SUPFAM" id="SSF55620">
    <property type="entry name" value="Tetrahydrobiopterin biosynthesis enzymes-like"/>
    <property type="match status" value="1"/>
</dbReference>
<dbReference type="Pfam" id="PF02152">
    <property type="entry name" value="FolB"/>
    <property type="match status" value="1"/>
</dbReference>
<dbReference type="Proteomes" id="UP001500791">
    <property type="component" value="Unassembled WGS sequence"/>
</dbReference>
<reference evidence="3" key="1">
    <citation type="journal article" date="2019" name="Int. J. Syst. Evol. Microbiol.">
        <title>The Global Catalogue of Microorganisms (GCM) 10K type strain sequencing project: providing services to taxonomists for standard genome sequencing and annotation.</title>
        <authorList>
            <consortium name="The Broad Institute Genomics Platform"/>
            <consortium name="The Broad Institute Genome Sequencing Center for Infectious Disease"/>
            <person name="Wu L."/>
            <person name="Ma J."/>
        </authorList>
    </citation>
    <scope>NUCLEOTIDE SEQUENCE [LARGE SCALE GENOMIC DNA]</scope>
    <source>
        <strain evidence="3">JCM 13476</strain>
    </source>
</reference>
<accession>A0ABP3HZB5</accession>
<sequence>MTKTGMEAGVMDWRAASDHVRVFLKDVVVDLSVGLHPWERHPERPTRLIVNVEMFASLPMAEGAFINYDHVRQKIQGWAGREHVELLETLAEEVIGTCFELPLVEACRVRVEKPQVFNEASGAGVELFRKRSPQ</sequence>
<dbReference type="SMART" id="SM00905">
    <property type="entry name" value="FolB"/>
    <property type="match status" value="1"/>
</dbReference>
<dbReference type="Gene3D" id="3.30.1130.10">
    <property type="match status" value="1"/>
</dbReference>
<feature type="domain" description="Dihydroneopterin aldolase/epimerase" evidence="1">
    <location>
        <begin position="22"/>
        <end position="129"/>
    </location>
</feature>
<evidence type="ECO:0000313" key="3">
    <source>
        <dbReference type="Proteomes" id="UP001500791"/>
    </source>
</evidence>
<dbReference type="InterPro" id="IPR043133">
    <property type="entry name" value="GTP-CH-I_C/QueF"/>
</dbReference>
<dbReference type="InterPro" id="IPR006157">
    <property type="entry name" value="FolB_dom"/>
</dbReference>
<comment type="caution">
    <text evidence="2">The sequence shown here is derived from an EMBL/GenBank/DDBJ whole genome shotgun (WGS) entry which is preliminary data.</text>
</comment>
<dbReference type="RefSeq" id="WP_167174551.1">
    <property type="nucleotide sequence ID" value="NZ_BAAAEJ010000003.1"/>
</dbReference>
<gene>
    <name evidence="2" type="primary">folB_1</name>
    <name evidence="2" type="ORF">GCM10009093_09140</name>
</gene>
<evidence type="ECO:0000313" key="2">
    <source>
        <dbReference type="EMBL" id="GAA0384376.1"/>
    </source>
</evidence>
<proteinExistence type="predicted"/>